<dbReference type="InterPro" id="IPR036291">
    <property type="entry name" value="NAD(P)-bd_dom_sf"/>
</dbReference>
<dbReference type="OrthoDB" id="191139at2759"/>
<dbReference type="PANTHER" id="PTHR24320">
    <property type="entry name" value="RETINOL DEHYDROGENASE"/>
    <property type="match status" value="1"/>
</dbReference>
<evidence type="ECO:0000313" key="5">
    <source>
        <dbReference type="Proteomes" id="UP000054166"/>
    </source>
</evidence>
<evidence type="ECO:0008006" key="6">
    <source>
        <dbReference type="Google" id="ProtNLM"/>
    </source>
</evidence>
<dbReference type="GO" id="GO:0016491">
    <property type="term" value="F:oxidoreductase activity"/>
    <property type="evidence" value="ECO:0007669"/>
    <property type="project" value="UniProtKB-KW"/>
</dbReference>
<dbReference type="Gene3D" id="3.40.50.720">
    <property type="entry name" value="NAD(P)-binding Rossmann-like Domain"/>
    <property type="match status" value="1"/>
</dbReference>
<keyword evidence="3" id="KW-0560">Oxidoreductase</keyword>
<reference evidence="4 5" key="1">
    <citation type="submission" date="2014-04" db="EMBL/GenBank/DDBJ databases">
        <authorList>
            <consortium name="DOE Joint Genome Institute"/>
            <person name="Kuo A."/>
            <person name="Tarkka M."/>
            <person name="Buscot F."/>
            <person name="Kohler A."/>
            <person name="Nagy L.G."/>
            <person name="Floudas D."/>
            <person name="Copeland A."/>
            <person name="Barry K.W."/>
            <person name="Cichocki N."/>
            <person name="Veneault-Fourrey C."/>
            <person name="LaButti K."/>
            <person name="Lindquist E.A."/>
            <person name="Lipzen A."/>
            <person name="Lundell T."/>
            <person name="Morin E."/>
            <person name="Murat C."/>
            <person name="Sun H."/>
            <person name="Tunlid A."/>
            <person name="Henrissat B."/>
            <person name="Grigoriev I.V."/>
            <person name="Hibbett D.S."/>
            <person name="Martin F."/>
            <person name="Nordberg H.P."/>
            <person name="Cantor M.N."/>
            <person name="Hua S.X."/>
        </authorList>
    </citation>
    <scope>NUCLEOTIDE SEQUENCE [LARGE SCALE GENOMIC DNA]</scope>
    <source>
        <strain evidence="4 5">F 1598</strain>
    </source>
</reference>
<accession>A0A0C3AHZ6</accession>
<proteinExistence type="inferred from homology"/>
<keyword evidence="5" id="KW-1185">Reference proteome</keyword>
<dbReference type="STRING" id="765440.A0A0C3AHZ6"/>
<sequence>MVRKEAKFLIPSGPRFTVDDIPDLTGRVIIALLFHNAKVYVAARNQAKAEAAIKRLRENTGRDGILLKLDLADLKSTKTAAEEFLSKEHELHVLFNNGGVLGPPIHQLTADGYDLQFGTNDIFDGHFMAFSLYEIPLPALLAAANSSPGVGGRVVNTSSIGHQLQNLDFSTFRDGPSRKKMGTWNLYFQSKYGNVVFATELARRYGDRGIVSTSVHPGATKTDIFLNDPSYGALPQLWAGTSPEGKDLNGKRSFGWGRSTRKQVVPARKDSQDPATCNKLWMWLEERVEGI</sequence>
<comment type="similarity">
    <text evidence="1">Belongs to the short-chain dehydrogenases/reductases (SDR) family.</text>
</comment>
<evidence type="ECO:0000256" key="2">
    <source>
        <dbReference type="ARBA" id="ARBA00022857"/>
    </source>
</evidence>
<gene>
    <name evidence="4" type="ORF">PILCRDRAFT_99322</name>
</gene>
<dbReference type="AlphaFoldDB" id="A0A0C3AHZ6"/>
<keyword evidence="2" id="KW-0521">NADP</keyword>
<dbReference type="FunCoup" id="A0A0C3AHZ6">
    <property type="interactions" value="165"/>
</dbReference>
<reference evidence="5" key="2">
    <citation type="submission" date="2015-01" db="EMBL/GenBank/DDBJ databases">
        <title>Evolutionary Origins and Diversification of the Mycorrhizal Mutualists.</title>
        <authorList>
            <consortium name="DOE Joint Genome Institute"/>
            <consortium name="Mycorrhizal Genomics Consortium"/>
            <person name="Kohler A."/>
            <person name="Kuo A."/>
            <person name="Nagy L.G."/>
            <person name="Floudas D."/>
            <person name="Copeland A."/>
            <person name="Barry K.W."/>
            <person name="Cichocki N."/>
            <person name="Veneault-Fourrey C."/>
            <person name="LaButti K."/>
            <person name="Lindquist E.A."/>
            <person name="Lipzen A."/>
            <person name="Lundell T."/>
            <person name="Morin E."/>
            <person name="Murat C."/>
            <person name="Riley R."/>
            <person name="Ohm R."/>
            <person name="Sun H."/>
            <person name="Tunlid A."/>
            <person name="Henrissat B."/>
            <person name="Grigoriev I.V."/>
            <person name="Hibbett D.S."/>
            <person name="Martin F."/>
        </authorList>
    </citation>
    <scope>NUCLEOTIDE SEQUENCE [LARGE SCALE GENOMIC DNA]</scope>
    <source>
        <strain evidence="5">F 1598</strain>
    </source>
</reference>
<evidence type="ECO:0000256" key="1">
    <source>
        <dbReference type="ARBA" id="ARBA00006484"/>
    </source>
</evidence>
<dbReference type="EMBL" id="KN833082">
    <property type="protein sequence ID" value="KIM73438.1"/>
    <property type="molecule type" value="Genomic_DNA"/>
</dbReference>
<dbReference type="InParanoid" id="A0A0C3AHZ6"/>
<evidence type="ECO:0000256" key="3">
    <source>
        <dbReference type="ARBA" id="ARBA00023002"/>
    </source>
</evidence>
<dbReference type="Pfam" id="PF00106">
    <property type="entry name" value="adh_short"/>
    <property type="match status" value="1"/>
</dbReference>
<organism evidence="4 5">
    <name type="scientific">Piloderma croceum (strain F 1598)</name>
    <dbReference type="NCBI Taxonomy" id="765440"/>
    <lineage>
        <taxon>Eukaryota</taxon>
        <taxon>Fungi</taxon>
        <taxon>Dikarya</taxon>
        <taxon>Basidiomycota</taxon>
        <taxon>Agaricomycotina</taxon>
        <taxon>Agaricomycetes</taxon>
        <taxon>Agaricomycetidae</taxon>
        <taxon>Atheliales</taxon>
        <taxon>Atheliaceae</taxon>
        <taxon>Piloderma</taxon>
    </lineage>
</organism>
<dbReference type="Proteomes" id="UP000054166">
    <property type="component" value="Unassembled WGS sequence"/>
</dbReference>
<dbReference type="InterPro" id="IPR002347">
    <property type="entry name" value="SDR_fam"/>
</dbReference>
<dbReference type="PANTHER" id="PTHR24320:SF282">
    <property type="entry name" value="WW DOMAIN-CONTAINING OXIDOREDUCTASE"/>
    <property type="match status" value="1"/>
</dbReference>
<dbReference type="HOGENOM" id="CLU_010194_44_6_1"/>
<dbReference type="PRINTS" id="PR00081">
    <property type="entry name" value="GDHRDH"/>
</dbReference>
<name>A0A0C3AHZ6_PILCF</name>
<dbReference type="SUPFAM" id="SSF51735">
    <property type="entry name" value="NAD(P)-binding Rossmann-fold domains"/>
    <property type="match status" value="1"/>
</dbReference>
<evidence type="ECO:0000313" key="4">
    <source>
        <dbReference type="EMBL" id="KIM73438.1"/>
    </source>
</evidence>
<protein>
    <recommendedName>
        <fullName evidence="6">NAD(P)-binding protein</fullName>
    </recommendedName>
</protein>